<accession>A0A4Y7S8A6</accession>
<evidence type="ECO:0000313" key="2">
    <source>
        <dbReference type="Proteomes" id="UP000298030"/>
    </source>
</evidence>
<evidence type="ECO:0000313" key="1">
    <source>
        <dbReference type="EMBL" id="TEB17673.1"/>
    </source>
</evidence>
<name>A0A4Y7S8A6_COPMI</name>
<proteinExistence type="predicted"/>
<dbReference type="Proteomes" id="UP000298030">
    <property type="component" value="Unassembled WGS sequence"/>
</dbReference>
<organism evidence="1 2">
    <name type="scientific">Coprinellus micaceus</name>
    <name type="common">Glistening ink-cap mushroom</name>
    <name type="synonym">Coprinus micaceus</name>
    <dbReference type="NCBI Taxonomy" id="71717"/>
    <lineage>
        <taxon>Eukaryota</taxon>
        <taxon>Fungi</taxon>
        <taxon>Dikarya</taxon>
        <taxon>Basidiomycota</taxon>
        <taxon>Agaricomycotina</taxon>
        <taxon>Agaricomycetes</taxon>
        <taxon>Agaricomycetidae</taxon>
        <taxon>Agaricales</taxon>
        <taxon>Agaricineae</taxon>
        <taxon>Psathyrellaceae</taxon>
        <taxon>Coprinellus</taxon>
    </lineage>
</organism>
<protein>
    <submittedName>
        <fullName evidence="1">Uncharacterized protein</fullName>
    </submittedName>
</protein>
<gene>
    <name evidence="1" type="ORF">FA13DRAFT_701099</name>
</gene>
<dbReference type="AlphaFoldDB" id="A0A4Y7S8A6"/>
<dbReference type="EMBL" id="QPFP01000297">
    <property type="protein sequence ID" value="TEB17673.1"/>
    <property type="molecule type" value="Genomic_DNA"/>
</dbReference>
<sequence length="89" mass="9752">MLAFIAPDTRRGTLVLRMGNSALSFELSSFLAFWRLNTSESGYQIPLWPGKVSGCVGPTSMPSLALSSRSQAIRYEDLVMAYCVRLGCT</sequence>
<keyword evidence="2" id="KW-1185">Reference proteome</keyword>
<reference evidence="1 2" key="1">
    <citation type="journal article" date="2019" name="Nat. Ecol. Evol.">
        <title>Megaphylogeny resolves global patterns of mushroom evolution.</title>
        <authorList>
            <person name="Varga T."/>
            <person name="Krizsan K."/>
            <person name="Foldi C."/>
            <person name="Dima B."/>
            <person name="Sanchez-Garcia M."/>
            <person name="Sanchez-Ramirez S."/>
            <person name="Szollosi G.J."/>
            <person name="Szarkandi J.G."/>
            <person name="Papp V."/>
            <person name="Albert L."/>
            <person name="Andreopoulos W."/>
            <person name="Angelini C."/>
            <person name="Antonin V."/>
            <person name="Barry K.W."/>
            <person name="Bougher N.L."/>
            <person name="Buchanan P."/>
            <person name="Buyck B."/>
            <person name="Bense V."/>
            <person name="Catcheside P."/>
            <person name="Chovatia M."/>
            <person name="Cooper J."/>
            <person name="Damon W."/>
            <person name="Desjardin D."/>
            <person name="Finy P."/>
            <person name="Geml J."/>
            <person name="Haridas S."/>
            <person name="Hughes K."/>
            <person name="Justo A."/>
            <person name="Karasinski D."/>
            <person name="Kautmanova I."/>
            <person name="Kiss B."/>
            <person name="Kocsube S."/>
            <person name="Kotiranta H."/>
            <person name="LaButti K.M."/>
            <person name="Lechner B.E."/>
            <person name="Liimatainen K."/>
            <person name="Lipzen A."/>
            <person name="Lukacs Z."/>
            <person name="Mihaltcheva S."/>
            <person name="Morgado L.N."/>
            <person name="Niskanen T."/>
            <person name="Noordeloos M.E."/>
            <person name="Ohm R.A."/>
            <person name="Ortiz-Santana B."/>
            <person name="Ovrebo C."/>
            <person name="Racz N."/>
            <person name="Riley R."/>
            <person name="Savchenko A."/>
            <person name="Shiryaev A."/>
            <person name="Soop K."/>
            <person name="Spirin V."/>
            <person name="Szebenyi C."/>
            <person name="Tomsovsky M."/>
            <person name="Tulloss R.E."/>
            <person name="Uehling J."/>
            <person name="Grigoriev I.V."/>
            <person name="Vagvolgyi C."/>
            <person name="Papp T."/>
            <person name="Martin F.M."/>
            <person name="Miettinen O."/>
            <person name="Hibbett D.S."/>
            <person name="Nagy L.G."/>
        </authorList>
    </citation>
    <scope>NUCLEOTIDE SEQUENCE [LARGE SCALE GENOMIC DNA]</scope>
    <source>
        <strain evidence="1 2">FP101781</strain>
    </source>
</reference>
<comment type="caution">
    <text evidence="1">The sequence shown here is derived from an EMBL/GenBank/DDBJ whole genome shotgun (WGS) entry which is preliminary data.</text>
</comment>